<keyword evidence="5" id="KW-1185">Reference proteome</keyword>
<dbReference type="eggNOG" id="COG2823">
    <property type="taxonomic scope" value="Bacteria"/>
</dbReference>
<dbReference type="EMBL" id="CP003630">
    <property type="protein sequence ID" value="AFZ20617.1"/>
    <property type="molecule type" value="Genomic_DNA"/>
</dbReference>
<dbReference type="PROSITE" id="PS51257">
    <property type="entry name" value="PROKAR_LIPOPROTEIN"/>
    <property type="match status" value="1"/>
</dbReference>
<evidence type="ECO:0000313" key="5">
    <source>
        <dbReference type="Proteomes" id="UP000010471"/>
    </source>
</evidence>
<dbReference type="InterPro" id="IPR007055">
    <property type="entry name" value="BON_dom"/>
</dbReference>
<dbReference type="AlphaFoldDB" id="K9WM75"/>
<organism evidence="4 5">
    <name type="scientific">Allocoleopsis franciscana PCC 7113</name>
    <dbReference type="NCBI Taxonomy" id="1173027"/>
    <lineage>
        <taxon>Bacteria</taxon>
        <taxon>Bacillati</taxon>
        <taxon>Cyanobacteriota</taxon>
        <taxon>Cyanophyceae</taxon>
        <taxon>Coleofasciculales</taxon>
        <taxon>Coleofasciculaceae</taxon>
        <taxon>Allocoleopsis</taxon>
        <taxon>Allocoleopsis franciscana</taxon>
    </lineage>
</organism>
<name>K9WM75_9CYAN</name>
<evidence type="ECO:0000313" key="4">
    <source>
        <dbReference type="EMBL" id="AFZ20617.1"/>
    </source>
</evidence>
<feature type="region of interest" description="Disordered" evidence="1">
    <location>
        <begin position="44"/>
        <end position="89"/>
    </location>
</feature>
<feature type="chain" id="PRO_5003938173" evidence="2">
    <location>
        <begin position="19"/>
        <end position="157"/>
    </location>
</feature>
<accession>K9WM75</accession>
<protein>
    <submittedName>
        <fullName evidence="4">Putative periplasmic or secreted lipoprotein</fullName>
    </submittedName>
</protein>
<evidence type="ECO:0000256" key="1">
    <source>
        <dbReference type="SAM" id="MobiDB-lite"/>
    </source>
</evidence>
<proteinExistence type="predicted"/>
<dbReference type="Proteomes" id="UP000010471">
    <property type="component" value="Chromosome"/>
</dbReference>
<dbReference type="STRING" id="1173027.Mic7113_4956"/>
<dbReference type="Gene3D" id="3.30.1340.30">
    <property type="match status" value="1"/>
</dbReference>
<keyword evidence="4" id="KW-0449">Lipoprotein</keyword>
<dbReference type="HOGENOM" id="CLU_122304_0_0_3"/>
<evidence type="ECO:0000259" key="3">
    <source>
        <dbReference type="PROSITE" id="PS50914"/>
    </source>
</evidence>
<dbReference type="RefSeq" id="WP_015184752.1">
    <property type="nucleotide sequence ID" value="NC_019738.1"/>
</dbReference>
<keyword evidence="2" id="KW-0732">Signal</keyword>
<sequence length="157" mass="17324">MKKLTTLLLTSILGLSVAACENVARTNPTAPRSVNTVGEAPGLDKVLRNTSDSTSPIRRAQANSDIRAREQRYNTFRQGDGERSDQNLQSEVRSKLEVNIPRSQLTVQANEGVITVVGYVQTQQELEKIEPLAREIRGVRDVNVQAKIGPKLPPYES</sequence>
<gene>
    <name evidence="4" type="ORF">Mic7113_4956</name>
</gene>
<evidence type="ECO:0000256" key="2">
    <source>
        <dbReference type="SAM" id="SignalP"/>
    </source>
</evidence>
<reference evidence="4 5" key="1">
    <citation type="submission" date="2012-06" db="EMBL/GenBank/DDBJ databases">
        <title>Finished chromosome of genome of Microcoleus sp. PCC 7113.</title>
        <authorList>
            <consortium name="US DOE Joint Genome Institute"/>
            <person name="Gugger M."/>
            <person name="Coursin T."/>
            <person name="Rippka R."/>
            <person name="Tandeau De Marsac N."/>
            <person name="Huntemann M."/>
            <person name="Wei C.-L."/>
            <person name="Han J."/>
            <person name="Detter J.C."/>
            <person name="Han C."/>
            <person name="Tapia R."/>
            <person name="Chen A."/>
            <person name="Kyrpides N."/>
            <person name="Mavromatis K."/>
            <person name="Markowitz V."/>
            <person name="Szeto E."/>
            <person name="Ivanova N."/>
            <person name="Pagani I."/>
            <person name="Pati A."/>
            <person name="Goodwin L."/>
            <person name="Nordberg H.P."/>
            <person name="Cantor M.N."/>
            <person name="Hua S.X."/>
            <person name="Woyke T."/>
            <person name="Kerfeld C.A."/>
        </authorList>
    </citation>
    <scope>NUCLEOTIDE SEQUENCE [LARGE SCALE GENOMIC DNA]</scope>
    <source>
        <strain evidence="4 5">PCC 7113</strain>
    </source>
</reference>
<feature type="compositionally biased region" description="Polar residues" evidence="1">
    <location>
        <begin position="48"/>
        <end position="64"/>
    </location>
</feature>
<dbReference type="Pfam" id="PF04972">
    <property type="entry name" value="BON"/>
    <property type="match status" value="1"/>
</dbReference>
<feature type="domain" description="BON" evidence="3">
    <location>
        <begin position="84"/>
        <end position="150"/>
    </location>
</feature>
<dbReference type="KEGG" id="mic:Mic7113_4956"/>
<feature type="signal peptide" evidence="2">
    <location>
        <begin position="1"/>
        <end position="18"/>
    </location>
</feature>
<dbReference type="OrthoDB" id="456897at2"/>
<dbReference type="PROSITE" id="PS50914">
    <property type="entry name" value="BON"/>
    <property type="match status" value="1"/>
</dbReference>